<comment type="caution">
    <text evidence="13">The sequence shown here is derived from an EMBL/GenBank/DDBJ whole genome shotgun (WGS) entry which is preliminary data.</text>
</comment>
<dbReference type="SUPFAM" id="SSF49363">
    <property type="entry name" value="Purple acid phosphatase, N-terminal domain"/>
    <property type="match status" value="1"/>
</dbReference>
<evidence type="ECO:0000256" key="8">
    <source>
        <dbReference type="SAM" id="MobiDB-lite"/>
    </source>
</evidence>
<dbReference type="GO" id="GO:0005576">
    <property type="term" value="C:extracellular region"/>
    <property type="evidence" value="ECO:0007669"/>
    <property type="project" value="UniProtKB-SubCell"/>
</dbReference>
<evidence type="ECO:0000256" key="4">
    <source>
        <dbReference type="ARBA" id="ARBA00022729"/>
    </source>
</evidence>
<evidence type="ECO:0000256" key="6">
    <source>
        <dbReference type="RuleBase" id="RU361203"/>
    </source>
</evidence>
<dbReference type="PANTHER" id="PTHR45778">
    <property type="entry name" value="PURPLE ACID PHOSPHATASE-RELATED"/>
    <property type="match status" value="1"/>
</dbReference>
<dbReference type="Proteomes" id="UP001259832">
    <property type="component" value="Unassembled WGS sequence"/>
</dbReference>
<protein>
    <recommendedName>
        <fullName evidence="6">Purple acid phosphatase</fullName>
        <ecNumber evidence="6">3.1.3.2</ecNumber>
    </recommendedName>
</protein>
<keyword evidence="9" id="KW-0472">Membrane</keyword>
<dbReference type="EMBL" id="JASMQC010000035">
    <property type="protein sequence ID" value="KAK1931213.1"/>
    <property type="molecule type" value="Genomic_DNA"/>
</dbReference>
<dbReference type="PANTHER" id="PTHR45778:SF7">
    <property type="entry name" value="PURPLE ACID PHOSPHATASE"/>
    <property type="match status" value="1"/>
</dbReference>
<dbReference type="GO" id="GO:0046872">
    <property type="term" value="F:metal ion binding"/>
    <property type="evidence" value="ECO:0007669"/>
    <property type="project" value="InterPro"/>
</dbReference>
<dbReference type="InterPro" id="IPR004843">
    <property type="entry name" value="Calcineurin-like_PHP"/>
</dbReference>
<dbReference type="InterPro" id="IPR015914">
    <property type="entry name" value="PAPs_N"/>
</dbReference>
<keyword evidence="14" id="KW-1185">Reference proteome</keyword>
<feature type="compositionally biased region" description="Basic and acidic residues" evidence="8">
    <location>
        <begin position="673"/>
        <end position="690"/>
    </location>
</feature>
<keyword evidence="3" id="KW-0964">Secreted</keyword>
<evidence type="ECO:0000256" key="3">
    <source>
        <dbReference type="ARBA" id="ARBA00022525"/>
    </source>
</evidence>
<reference evidence="13" key="1">
    <citation type="submission" date="2023-08" db="EMBL/GenBank/DDBJ databases">
        <title>Reference Genome Resource for the Citrus Pathogen Phytophthora citrophthora.</title>
        <authorList>
            <person name="Moller H."/>
            <person name="Coetzee B."/>
            <person name="Rose L.J."/>
            <person name="Van Niekerk J.M."/>
        </authorList>
    </citation>
    <scope>NUCLEOTIDE SEQUENCE</scope>
    <source>
        <strain evidence="13">STE-U-9442</strain>
    </source>
</reference>
<name>A0AAD9G4C4_9STRA</name>
<dbReference type="SUPFAM" id="SSF56300">
    <property type="entry name" value="Metallo-dependent phosphatases"/>
    <property type="match status" value="1"/>
</dbReference>
<sequence>MPRDQDAKYTLVPEDEASIETLGTRRRLGRRMASFVAIAVCGVVGTFMLLVAPGLSPESIEMSKKLKITIAETDKLQPLWIEETKGLKLTTYPPLVEDGGSLVISWGGEAASPLTTRDYVTLSCGPTTGDGDYLMKKGVKDTDANDHSVRFSELYMMRCNYTAKYFNYDKKTDKFKAIAQVEAGMKEPFETPKHGHLSLTDDESAMAILFNSGSSKTPMVKYGENPQDLKFHAKGTTTTYGADDLCHAPANVLGQRSFRDPGFMHTVIMTDLKPDTYYYYQYGHGEDNLSRARRFKSRPSKNSKYANFIAYADMGAYVEPGSASTAGRVYEDVMGGGYDSFLLHFGDISYARSVGYIWDQFFHLIEPYATRIPYMVGIGNHEYDYNTGGKHDLSGGMLPYGGSFNPSWGNFGIDSAGECGVPMHHRWHAPKNGNWIYWYSFNYGGIHVIQMSTEHNWTRGSEQYEWLQHDLEQVDRTVTPWVVLTAHRMMYTTQMNIESDMKVSYKFQEEVEDLIYKHRVNLMMVGHEHAYERSCPLYRKKCVADGKGTVHIVVGSAGYPLGTEDFSSKYGEWSLRHVNDYGYLRIASSPDDMRVQFVLNKNGNVYDEFVIAPSGYGENILQMIERAKSSVRRTDSIVTVPEQNDTPPNSPPEVVAVALPLPLPSVKKPHKLTPLEKKERDRLRMKEQSQRRKQAIKDQYNQVKQFAQDKLSSSAWHQQERLDEELVLRRLERDVVDPERCHSACAGYEFNLPTQDARTSSPVFESYSYALCPPSQHSRPQFKSRSGFQRTTNIPKEAEYLHPACHGYTLAKHDDSSRISPAFFFLGFAKISLDKVVMKQDDVDSDESDMEDRHVGGTIDKIAEIDDLSEAVQARQQEDKRRLEAAIVARELYSMPPNMAERGSKSPRTWPVCLVCKKTTVTPGCPGCFSFSSKKYLEIEAFKTTQRLKTPKTVFQEQEDHRARHKSLQRQIIIPPLLPRLHSVSTGEVTARKDENSFYSSVLPDFRAIRMHRTLSNKFITLHIKSLPVGQLVSLTVDLRSSVSYLYELYRANTELPNRPLHILLPTTHGLFYLDEHIASATYTTNGVVNGELLLEDFNLQNTIPSARSDRGESNKSNEFLLFVVAILHSQSTPQLILNYVQQNFHFNPPENQTLTPLVISVDSNDCSGLPRWTRLVPASFLLPKAVDQDPFQVQIRPHIHAMHVFAKTNYAIIAAEQREERERLLLLAHQEAKAAKLALKKKLRDQQTPTVSNKVRRALAYFEFVCESTSNPRQPRVAEERLGKLWQFMQLLEEWKILKGGRLLDVERSDVILSLLQQLKDAAALAFNQMMFGIKAQKTDKGGSLPYPVLCLEGTGPTRKLVLRLGARMGVTQQEDHDYGMVLDLDQDFDTLEKEEPQVLKRGYTKRLIAGQDAHIDQQPQMVEAWVDAEWRTKGRGSSTMALLVSSSDLVSPPFHRIKWPLIAKAYKLVLARVALVSSKLDEFNSLAKVLQSQEAVLSKAQLSKWQADVDRFLATLHENCALARAVQRVLCKKGVAVLKRRAQARRKQLRDRENELERLRELQMERERPKLTLAQQLKTTFMTERAPKLRDALELTPAEKLGVKAGEILGKAASGVVKAAQKAKKEYAVRTL</sequence>
<dbReference type="GO" id="GO:0003993">
    <property type="term" value="F:acid phosphatase activity"/>
    <property type="evidence" value="ECO:0007669"/>
    <property type="project" value="UniProtKB-EC"/>
</dbReference>
<evidence type="ECO:0000259" key="10">
    <source>
        <dbReference type="Pfam" id="PF00149"/>
    </source>
</evidence>
<dbReference type="Gene3D" id="2.60.40.380">
    <property type="entry name" value="Purple acid phosphatase-like, N-terminal"/>
    <property type="match status" value="1"/>
</dbReference>
<accession>A0AAD9G4C4</accession>
<keyword evidence="9" id="KW-1133">Transmembrane helix</keyword>
<keyword evidence="9" id="KW-0812">Transmembrane</keyword>
<feature type="domain" description="Purple acid phosphatase N-terminal" evidence="12">
    <location>
        <begin position="192"/>
        <end position="296"/>
    </location>
</feature>
<feature type="transmembrane region" description="Helical" evidence="9">
    <location>
        <begin position="35"/>
        <end position="55"/>
    </location>
</feature>
<proteinExistence type="inferred from homology"/>
<comment type="similarity">
    <text evidence="6">Belongs to the metallophosphoesterase superfamily. Purple acid phosphatase family.</text>
</comment>
<dbReference type="Pfam" id="PF00149">
    <property type="entry name" value="Metallophos"/>
    <property type="match status" value="1"/>
</dbReference>
<gene>
    <name evidence="13" type="ORF">P3T76_013402</name>
</gene>
<evidence type="ECO:0000313" key="13">
    <source>
        <dbReference type="EMBL" id="KAK1931213.1"/>
    </source>
</evidence>
<feature type="region of interest" description="Disordered" evidence="8">
    <location>
        <begin position="668"/>
        <end position="697"/>
    </location>
</feature>
<evidence type="ECO:0000256" key="9">
    <source>
        <dbReference type="SAM" id="Phobius"/>
    </source>
</evidence>
<comment type="subunit">
    <text evidence="2">Homodimer.</text>
</comment>
<dbReference type="InterPro" id="IPR025733">
    <property type="entry name" value="PAPs_C"/>
</dbReference>
<keyword evidence="7" id="KW-0175">Coiled coil</keyword>
<keyword evidence="6" id="KW-0378">Hydrolase</keyword>
<evidence type="ECO:0000256" key="2">
    <source>
        <dbReference type="ARBA" id="ARBA00011738"/>
    </source>
</evidence>
<feature type="coiled-coil region" evidence="7">
    <location>
        <begin position="1541"/>
        <end position="1568"/>
    </location>
</feature>
<dbReference type="CDD" id="cd00839">
    <property type="entry name" value="MPP_PAPs"/>
    <property type="match status" value="1"/>
</dbReference>
<dbReference type="EC" id="3.1.3.2" evidence="6"/>
<evidence type="ECO:0000259" key="12">
    <source>
        <dbReference type="Pfam" id="PF16656"/>
    </source>
</evidence>
<keyword evidence="5" id="KW-0325">Glycoprotein</keyword>
<evidence type="ECO:0000313" key="14">
    <source>
        <dbReference type="Proteomes" id="UP001259832"/>
    </source>
</evidence>
<keyword evidence="4" id="KW-0732">Signal</keyword>
<evidence type="ECO:0000256" key="1">
    <source>
        <dbReference type="ARBA" id="ARBA00004613"/>
    </source>
</evidence>
<dbReference type="Pfam" id="PF14008">
    <property type="entry name" value="Metallophos_C"/>
    <property type="match status" value="1"/>
</dbReference>
<comment type="subcellular location">
    <subcellularLocation>
        <location evidence="1">Secreted</location>
    </subcellularLocation>
</comment>
<dbReference type="InterPro" id="IPR008963">
    <property type="entry name" value="Purple_acid_Pase-like_N"/>
</dbReference>
<feature type="domain" description="Calcineurin-like phosphoesterase" evidence="10">
    <location>
        <begin position="309"/>
        <end position="531"/>
    </location>
</feature>
<feature type="domain" description="Purple acid phosphatase C-terminal" evidence="11">
    <location>
        <begin position="548"/>
        <end position="608"/>
    </location>
</feature>
<evidence type="ECO:0000259" key="11">
    <source>
        <dbReference type="Pfam" id="PF14008"/>
    </source>
</evidence>
<organism evidence="13 14">
    <name type="scientific">Phytophthora citrophthora</name>
    <dbReference type="NCBI Taxonomy" id="4793"/>
    <lineage>
        <taxon>Eukaryota</taxon>
        <taxon>Sar</taxon>
        <taxon>Stramenopiles</taxon>
        <taxon>Oomycota</taxon>
        <taxon>Peronosporomycetes</taxon>
        <taxon>Peronosporales</taxon>
        <taxon>Peronosporaceae</taxon>
        <taxon>Phytophthora</taxon>
    </lineage>
</organism>
<comment type="catalytic activity">
    <reaction evidence="6">
        <text>a phosphate monoester + H2O = an alcohol + phosphate</text>
        <dbReference type="Rhea" id="RHEA:15017"/>
        <dbReference type="ChEBI" id="CHEBI:15377"/>
        <dbReference type="ChEBI" id="CHEBI:30879"/>
        <dbReference type="ChEBI" id="CHEBI:43474"/>
        <dbReference type="ChEBI" id="CHEBI:67140"/>
        <dbReference type="EC" id="3.1.3.2"/>
    </reaction>
</comment>
<dbReference type="Pfam" id="PF16656">
    <property type="entry name" value="Pur_ac_phosph_N"/>
    <property type="match status" value="1"/>
</dbReference>
<evidence type="ECO:0000256" key="5">
    <source>
        <dbReference type="ARBA" id="ARBA00023180"/>
    </source>
</evidence>
<dbReference type="InterPro" id="IPR029052">
    <property type="entry name" value="Metallo-depent_PP-like"/>
</dbReference>
<dbReference type="InterPro" id="IPR041792">
    <property type="entry name" value="MPP_PAP"/>
</dbReference>
<evidence type="ECO:0000256" key="7">
    <source>
        <dbReference type="SAM" id="Coils"/>
    </source>
</evidence>
<dbReference type="Gene3D" id="3.60.21.10">
    <property type="match status" value="1"/>
</dbReference>